<proteinExistence type="predicted"/>
<feature type="compositionally biased region" description="Basic and acidic residues" evidence="1">
    <location>
        <begin position="76"/>
        <end position="113"/>
    </location>
</feature>
<feature type="region of interest" description="Disordered" evidence="1">
    <location>
        <begin position="54"/>
        <end position="113"/>
    </location>
</feature>
<feature type="compositionally biased region" description="Basic and acidic residues" evidence="1">
    <location>
        <begin position="1"/>
        <end position="18"/>
    </location>
</feature>
<evidence type="ECO:0000256" key="1">
    <source>
        <dbReference type="SAM" id="MobiDB-lite"/>
    </source>
</evidence>
<protein>
    <submittedName>
        <fullName evidence="2">Uncharacterized protein</fullName>
    </submittedName>
</protein>
<reference evidence="2" key="1">
    <citation type="submission" date="2021-05" db="EMBL/GenBank/DDBJ databases">
        <authorList>
            <person name="Alioto T."/>
            <person name="Alioto T."/>
            <person name="Gomez Garrido J."/>
        </authorList>
    </citation>
    <scope>NUCLEOTIDE SEQUENCE</scope>
</reference>
<evidence type="ECO:0000313" key="2">
    <source>
        <dbReference type="EMBL" id="CAG6644244.1"/>
    </source>
</evidence>
<dbReference type="EMBL" id="HBUF01131377">
    <property type="protein sequence ID" value="CAG6644244.1"/>
    <property type="molecule type" value="Transcribed_RNA"/>
</dbReference>
<feature type="region of interest" description="Disordered" evidence="1">
    <location>
        <begin position="1"/>
        <end position="32"/>
    </location>
</feature>
<feature type="compositionally biased region" description="Basic and acidic residues" evidence="1">
    <location>
        <begin position="54"/>
        <end position="68"/>
    </location>
</feature>
<name>A0A8D8R4L7_9HEMI</name>
<dbReference type="AlphaFoldDB" id="A0A8D8R4L7"/>
<organism evidence="2">
    <name type="scientific">Cacopsylla melanoneura</name>
    <dbReference type="NCBI Taxonomy" id="428564"/>
    <lineage>
        <taxon>Eukaryota</taxon>
        <taxon>Metazoa</taxon>
        <taxon>Ecdysozoa</taxon>
        <taxon>Arthropoda</taxon>
        <taxon>Hexapoda</taxon>
        <taxon>Insecta</taxon>
        <taxon>Pterygota</taxon>
        <taxon>Neoptera</taxon>
        <taxon>Paraneoptera</taxon>
        <taxon>Hemiptera</taxon>
        <taxon>Sternorrhyncha</taxon>
        <taxon>Psylloidea</taxon>
        <taxon>Psyllidae</taxon>
        <taxon>Psyllinae</taxon>
        <taxon>Cacopsylla</taxon>
    </lineage>
</organism>
<sequence>MVNQHPREDNGRTKEKKTQLLLNSGYPASGTCPENIIMISAAGAGMYNDKYKENRAGERDEMIKKKENEEEEEKGEWEKRDKEGIRKKNIGELDWKGDVKRNGREERDKHVIT</sequence>
<accession>A0A8D8R4L7</accession>